<evidence type="ECO:0000259" key="2">
    <source>
        <dbReference type="Pfam" id="PF07728"/>
    </source>
</evidence>
<protein>
    <recommendedName>
        <fullName evidence="2">ATPase dynein-related AAA domain-containing protein</fullName>
    </recommendedName>
</protein>
<evidence type="ECO:0000313" key="3">
    <source>
        <dbReference type="EMBL" id="OZM56874.1"/>
    </source>
</evidence>
<dbReference type="Gene3D" id="3.40.50.300">
    <property type="entry name" value="P-loop containing nucleotide triphosphate hydrolases"/>
    <property type="match status" value="1"/>
</dbReference>
<evidence type="ECO:0000256" key="1">
    <source>
        <dbReference type="SAM" id="MobiDB-lite"/>
    </source>
</evidence>
<dbReference type="EMBL" id="NPIA01000004">
    <property type="protein sequence ID" value="OZM56874.1"/>
    <property type="molecule type" value="Genomic_DNA"/>
</dbReference>
<accession>A0A263BT38</accession>
<dbReference type="PANTHER" id="PTHR37291">
    <property type="entry name" value="5-METHYLCYTOSINE-SPECIFIC RESTRICTION ENZYME B"/>
    <property type="match status" value="1"/>
</dbReference>
<reference evidence="3 4" key="2">
    <citation type="submission" date="2017-09" db="EMBL/GenBank/DDBJ databases">
        <title>Bacillus patelloidae sp. nov., isolated from the intestinal tract of a marine limpet.</title>
        <authorList>
            <person name="Liu R."/>
            <person name="Dong C."/>
            <person name="Shao Z."/>
        </authorList>
    </citation>
    <scope>NUCLEOTIDE SEQUENCE [LARGE SCALE GENOMIC DNA]</scope>
    <source>
        <strain evidence="3 4">SA5d-4</strain>
    </source>
</reference>
<feature type="compositionally biased region" description="Acidic residues" evidence="1">
    <location>
        <begin position="683"/>
        <end position="716"/>
    </location>
</feature>
<dbReference type="InterPro" id="IPR011704">
    <property type="entry name" value="ATPase_dyneun-rel_AAA"/>
</dbReference>
<feature type="domain" description="ATPase dynein-related AAA" evidence="2">
    <location>
        <begin position="234"/>
        <end position="410"/>
    </location>
</feature>
<dbReference type="RefSeq" id="WP_094924341.1">
    <property type="nucleotide sequence ID" value="NZ_NPIA01000004.1"/>
</dbReference>
<dbReference type="SUPFAM" id="SSF52540">
    <property type="entry name" value="P-loop containing nucleoside triphosphate hydrolases"/>
    <property type="match status" value="1"/>
</dbReference>
<reference evidence="4" key="1">
    <citation type="submission" date="2017-08" db="EMBL/GenBank/DDBJ databases">
        <authorList>
            <person name="Huang Z."/>
        </authorList>
    </citation>
    <scope>NUCLEOTIDE SEQUENCE [LARGE SCALE GENOMIC DNA]</scope>
    <source>
        <strain evidence="4">SA5d-4</strain>
    </source>
</reference>
<dbReference type="Pfam" id="PF07728">
    <property type="entry name" value="AAA_5"/>
    <property type="match status" value="1"/>
</dbReference>
<feature type="region of interest" description="Disordered" evidence="1">
    <location>
        <begin position="681"/>
        <end position="728"/>
    </location>
</feature>
<proteinExistence type="predicted"/>
<dbReference type="InterPro" id="IPR052934">
    <property type="entry name" value="Methyl-DNA_Rec/Restrict_Enz"/>
</dbReference>
<name>A0A263BT38_9BACI</name>
<evidence type="ECO:0000313" key="4">
    <source>
        <dbReference type="Proteomes" id="UP000217083"/>
    </source>
</evidence>
<dbReference type="Proteomes" id="UP000217083">
    <property type="component" value="Unassembled WGS sequence"/>
</dbReference>
<sequence length="728" mass="84988">MTSTKSLQDEFIKKLENVEKLFSELTINPAVLGIDFSSPESSFDIIWCLKLKDMNAIGSTSTQSQKHIHMGKGMADAFPYLNNYIYLEDELNSHSDFKRKFQLNVPLIIPKNHYEDLVGKPHKNTNEFINATTNIVMSPKGLEMSLMRYDSPEFLEIRKQLNEGDYLIFLKKYQKYEYVVLGLKEKQSKIPDEIQGVKIYPQSYTEITKEILEPAFEYQEILDFVTQYPNSIYYGAPGTGKSYKVDQICSSLAIKQDNLFRVTFHPEYDYSDFIGSYKPAVIKGKTSIRRGRSREKSQNNITYEFIPGPFIDAYVKAHKDKENITILVIEEINRGNCSSIFGDIFQLLDRGHNGHSKYPIKANKELKDYLADRLGESHFELVIPNNLIILATMNTSDQSLFPMDSAFKRRWNWQYVPIDYKDADKFNIKINGKIYSWGTFIKKVNEKVTQITESDDKQLGNRFVNTSNMDIDEDIFINKVLFYLWNDIYKNEDTTDSRYIFKYVEEHSHDEKTFRFNDLYTEDRFKIIRGFFLYNNILDRFAEYKEVFINSSDEQEIEKIISSGYLIPNSLFNIEDKYKKEIINKIIENKEKGGLSTEEDINKFIKSIYCDYLSEQLYKLQTKEELSEILTNFLQYDLCDDISEINSNEIEKIAEAIESNKIEKDDDKDIVGIQDIISYLYPEQDESKEDSEEDNDLSDNSEEETPANIEEEDPSEKEESSDVEGDQK</sequence>
<organism evidence="3 4">
    <name type="scientific">Lottiidibacillus patelloidae</name>
    <dbReference type="NCBI Taxonomy" id="2670334"/>
    <lineage>
        <taxon>Bacteria</taxon>
        <taxon>Bacillati</taxon>
        <taxon>Bacillota</taxon>
        <taxon>Bacilli</taxon>
        <taxon>Bacillales</taxon>
        <taxon>Bacillaceae</taxon>
        <taxon>Lottiidibacillus</taxon>
    </lineage>
</organism>
<dbReference type="GO" id="GO:0016887">
    <property type="term" value="F:ATP hydrolysis activity"/>
    <property type="evidence" value="ECO:0007669"/>
    <property type="project" value="InterPro"/>
</dbReference>
<gene>
    <name evidence="3" type="ORF">CIB95_08875</name>
</gene>
<dbReference type="PANTHER" id="PTHR37291:SF1">
    <property type="entry name" value="TYPE IV METHYL-DIRECTED RESTRICTION ENZYME ECOKMCRB SUBUNIT"/>
    <property type="match status" value="1"/>
</dbReference>
<feature type="compositionally biased region" description="Basic and acidic residues" evidence="1">
    <location>
        <begin position="717"/>
        <end position="728"/>
    </location>
</feature>
<dbReference type="GO" id="GO:0005524">
    <property type="term" value="F:ATP binding"/>
    <property type="evidence" value="ECO:0007669"/>
    <property type="project" value="InterPro"/>
</dbReference>
<dbReference type="AlphaFoldDB" id="A0A263BT38"/>
<dbReference type="InterPro" id="IPR027417">
    <property type="entry name" value="P-loop_NTPase"/>
</dbReference>
<comment type="caution">
    <text evidence="3">The sequence shown here is derived from an EMBL/GenBank/DDBJ whole genome shotgun (WGS) entry which is preliminary data.</text>
</comment>
<keyword evidence="4" id="KW-1185">Reference proteome</keyword>